<comment type="similarity">
    <text evidence="1">Belongs to the CapA family.</text>
</comment>
<dbReference type="PANTHER" id="PTHR33393:SF13">
    <property type="entry name" value="PGA BIOSYNTHESIS PROTEIN CAPA"/>
    <property type="match status" value="1"/>
</dbReference>
<name>A0ABQ2NP62_9BACI</name>
<dbReference type="EMBL" id="BMLW01000002">
    <property type="protein sequence ID" value="GGP08219.1"/>
    <property type="molecule type" value="Genomic_DNA"/>
</dbReference>
<dbReference type="InterPro" id="IPR019079">
    <property type="entry name" value="Capsule_synth_CapA"/>
</dbReference>
<keyword evidence="2" id="KW-0812">Transmembrane</keyword>
<protein>
    <submittedName>
        <fullName evidence="4">PGA biosynthesis protein CapA</fullName>
    </submittedName>
</protein>
<feature type="domain" description="Capsule synthesis protein CapA" evidence="3">
    <location>
        <begin position="60"/>
        <end position="301"/>
    </location>
</feature>
<dbReference type="RefSeq" id="WP_188733165.1">
    <property type="nucleotide sequence ID" value="NZ_BMLW01000002.1"/>
</dbReference>
<dbReference type="CDD" id="cd07381">
    <property type="entry name" value="MPP_CapA"/>
    <property type="match status" value="1"/>
</dbReference>
<dbReference type="InterPro" id="IPR029052">
    <property type="entry name" value="Metallo-depent_PP-like"/>
</dbReference>
<accession>A0ABQ2NP62</accession>
<proteinExistence type="inferred from homology"/>
<evidence type="ECO:0000256" key="2">
    <source>
        <dbReference type="SAM" id="Phobius"/>
    </source>
</evidence>
<keyword evidence="2" id="KW-0472">Membrane</keyword>
<dbReference type="InterPro" id="IPR052169">
    <property type="entry name" value="CW_Biosynth-Accessory"/>
</dbReference>
<organism evidence="4 5">
    <name type="scientific">Oceanobacillus neutriphilus</name>
    <dbReference type="NCBI Taxonomy" id="531815"/>
    <lineage>
        <taxon>Bacteria</taxon>
        <taxon>Bacillati</taxon>
        <taxon>Bacillota</taxon>
        <taxon>Bacilli</taxon>
        <taxon>Bacillales</taxon>
        <taxon>Bacillaceae</taxon>
        <taxon>Oceanobacillus</taxon>
    </lineage>
</organism>
<evidence type="ECO:0000313" key="4">
    <source>
        <dbReference type="EMBL" id="GGP08219.1"/>
    </source>
</evidence>
<sequence>MSKKLTYQEKILRMGKRQKNAAGKHVAVGLAAIVIFIIGHQIFFSPDVAEVEERADSEFTATFVGDIMFGRHVEDVTEKYGAAYPFEKVKPFFDNADYVSGNFENPILLQDEDNYEQIDKQIHLHTDEKAANALKELNFTMLNLANNHMMDFGPEGLNDTTSALDNAGLNYVGAGENLEEATAIDYQEVNGLTIATLGYTDALVEGFSALGYRPGVARALPDNIFPMIEEANQNADLVFVNMHWGVEYDNQPHPRQTELARAMIDVGADAIIGHHTHVLQEVEKYKDGVIFYGLGNFVFDQGWSRTKDSAIVQYDLLSDGTGRFEITPLRINGAQPYVTENKYNQMKIHLQLMRNQPEENFKKEDGKLILEVDHSDALEGRGSDSEQ</sequence>
<feature type="transmembrane region" description="Helical" evidence="2">
    <location>
        <begin position="21"/>
        <end position="44"/>
    </location>
</feature>
<dbReference type="PANTHER" id="PTHR33393">
    <property type="entry name" value="POLYGLUTAMINE SYNTHESIS ACCESSORY PROTEIN RV0574C-RELATED"/>
    <property type="match status" value="1"/>
</dbReference>
<dbReference type="Gene3D" id="3.60.21.10">
    <property type="match status" value="1"/>
</dbReference>
<dbReference type="Proteomes" id="UP000641206">
    <property type="component" value="Unassembled WGS sequence"/>
</dbReference>
<dbReference type="SMART" id="SM00854">
    <property type="entry name" value="PGA_cap"/>
    <property type="match status" value="1"/>
</dbReference>
<reference evidence="5" key="1">
    <citation type="journal article" date="2019" name="Int. J. Syst. Evol. Microbiol.">
        <title>The Global Catalogue of Microorganisms (GCM) 10K type strain sequencing project: providing services to taxonomists for standard genome sequencing and annotation.</title>
        <authorList>
            <consortium name="The Broad Institute Genomics Platform"/>
            <consortium name="The Broad Institute Genome Sequencing Center for Infectious Disease"/>
            <person name="Wu L."/>
            <person name="Ma J."/>
        </authorList>
    </citation>
    <scope>NUCLEOTIDE SEQUENCE [LARGE SCALE GENOMIC DNA]</scope>
    <source>
        <strain evidence="5">CGMCC 1.7693</strain>
    </source>
</reference>
<gene>
    <name evidence="4" type="primary">capA</name>
    <name evidence="4" type="ORF">GCM10011346_07390</name>
</gene>
<dbReference type="Pfam" id="PF09587">
    <property type="entry name" value="PGA_cap"/>
    <property type="match status" value="1"/>
</dbReference>
<evidence type="ECO:0000313" key="5">
    <source>
        <dbReference type="Proteomes" id="UP000641206"/>
    </source>
</evidence>
<evidence type="ECO:0000259" key="3">
    <source>
        <dbReference type="SMART" id="SM00854"/>
    </source>
</evidence>
<keyword evidence="2" id="KW-1133">Transmembrane helix</keyword>
<comment type="caution">
    <text evidence="4">The sequence shown here is derived from an EMBL/GenBank/DDBJ whole genome shotgun (WGS) entry which is preliminary data.</text>
</comment>
<dbReference type="SUPFAM" id="SSF56300">
    <property type="entry name" value="Metallo-dependent phosphatases"/>
    <property type="match status" value="1"/>
</dbReference>
<evidence type="ECO:0000256" key="1">
    <source>
        <dbReference type="ARBA" id="ARBA00005662"/>
    </source>
</evidence>
<keyword evidence="5" id="KW-1185">Reference proteome</keyword>